<sequence length="113" mass="11872">MSSTDPIIIDDSPSSTQASDSLPDLATISKNMIARRVTRGSLKRAQQAQPTISTALVKQEEIDVDVTVDPLNGREGSSEPAVQGGSHSVTVGVPIDHGPFSDLAEAFQGTIAW</sequence>
<reference evidence="3" key="2">
    <citation type="submission" date="2015-01" db="EMBL/GenBank/DDBJ databases">
        <title>Evolutionary Origins and Diversification of the Mycorrhizal Mutualists.</title>
        <authorList>
            <consortium name="DOE Joint Genome Institute"/>
            <consortium name="Mycorrhizal Genomics Consortium"/>
            <person name="Kohler A."/>
            <person name="Kuo A."/>
            <person name="Nagy L.G."/>
            <person name="Floudas D."/>
            <person name="Copeland A."/>
            <person name="Barry K.W."/>
            <person name="Cichocki N."/>
            <person name="Veneault-Fourrey C."/>
            <person name="LaButti K."/>
            <person name="Lindquist E.A."/>
            <person name="Lipzen A."/>
            <person name="Lundell T."/>
            <person name="Morin E."/>
            <person name="Murat C."/>
            <person name="Riley R."/>
            <person name="Ohm R."/>
            <person name="Sun H."/>
            <person name="Tunlid A."/>
            <person name="Henrissat B."/>
            <person name="Grigoriev I.V."/>
            <person name="Hibbett D.S."/>
            <person name="Martin F."/>
        </authorList>
    </citation>
    <scope>NUCLEOTIDE SEQUENCE [LARGE SCALE GENOMIC DNA]</scope>
    <source>
        <strain evidence="3">MUT 4182</strain>
    </source>
</reference>
<dbReference type="AlphaFoldDB" id="A0A0C3QMZ7"/>
<proteinExistence type="predicted"/>
<gene>
    <name evidence="2" type="ORF">M407DRAFT_22527</name>
</gene>
<feature type="region of interest" description="Disordered" evidence="1">
    <location>
        <begin position="69"/>
        <end position="90"/>
    </location>
</feature>
<reference evidence="2 3" key="1">
    <citation type="submission" date="2014-04" db="EMBL/GenBank/DDBJ databases">
        <authorList>
            <consortium name="DOE Joint Genome Institute"/>
            <person name="Kuo A."/>
            <person name="Girlanda M."/>
            <person name="Perotto S."/>
            <person name="Kohler A."/>
            <person name="Nagy L.G."/>
            <person name="Floudas D."/>
            <person name="Copeland A."/>
            <person name="Barry K.W."/>
            <person name="Cichocki N."/>
            <person name="Veneault-Fourrey C."/>
            <person name="LaButti K."/>
            <person name="Lindquist E.A."/>
            <person name="Lipzen A."/>
            <person name="Lundell T."/>
            <person name="Morin E."/>
            <person name="Murat C."/>
            <person name="Sun H."/>
            <person name="Tunlid A."/>
            <person name="Henrissat B."/>
            <person name="Grigoriev I.V."/>
            <person name="Hibbett D.S."/>
            <person name="Martin F."/>
            <person name="Nordberg H.P."/>
            <person name="Cantor M.N."/>
            <person name="Hua S.X."/>
        </authorList>
    </citation>
    <scope>NUCLEOTIDE SEQUENCE [LARGE SCALE GENOMIC DNA]</scope>
    <source>
        <strain evidence="2 3">MUT 4182</strain>
    </source>
</reference>
<dbReference type="EMBL" id="KN822996">
    <property type="protein sequence ID" value="KIO28324.1"/>
    <property type="molecule type" value="Genomic_DNA"/>
</dbReference>
<keyword evidence="3" id="KW-1185">Reference proteome</keyword>
<feature type="region of interest" description="Disordered" evidence="1">
    <location>
        <begin position="1"/>
        <end position="23"/>
    </location>
</feature>
<evidence type="ECO:0000313" key="3">
    <source>
        <dbReference type="Proteomes" id="UP000054248"/>
    </source>
</evidence>
<dbReference type="HOGENOM" id="CLU_2135367_0_0_1"/>
<protein>
    <submittedName>
        <fullName evidence="2">Uncharacterized protein</fullName>
    </submittedName>
</protein>
<accession>A0A0C3QMZ7</accession>
<dbReference type="OrthoDB" id="10492203at2759"/>
<evidence type="ECO:0000313" key="2">
    <source>
        <dbReference type="EMBL" id="KIO28324.1"/>
    </source>
</evidence>
<name>A0A0C3QMZ7_9AGAM</name>
<evidence type="ECO:0000256" key="1">
    <source>
        <dbReference type="SAM" id="MobiDB-lite"/>
    </source>
</evidence>
<organism evidence="2 3">
    <name type="scientific">Tulasnella calospora MUT 4182</name>
    <dbReference type="NCBI Taxonomy" id="1051891"/>
    <lineage>
        <taxon>Eukaryota</taxon>
        <taxon>Fungi</taxon>
        <taxon>Dikarya</taxon>
        <taxon>Basidiomycota</taxon>
        <taxon>Agaricomycotina</taxon>
        <taxon>Agaricomycetes</taxon>
        <taxon>Cantharellales</taxon>
        <taxon>Tulasnellaceae</taxon>
        <taxon>Tulasnella</taxon>
    </lineage>
</organism>
<dbReference type="Proteomes" id="UP000054248">
    <property type="component" value="Unassembled WGS sequence"/>
</dbReference>